<proteinExistence type="predicted"/>
<protein>
    <submittedName>
        <fullName evidence="1">Uncharacterized protein</fullName>
    </submittedName>
</protein>
<reference evidence="1 2" key="1">
    <citation type="journal article" date="2022" name="Plant J.">
        <title>Chromosome-level genome of Camellia lanceoleosa provides a valuable resource for understanding genome evolution and self-incompatibility.</title>
        <authorList>
            <person name="Gong W."/>
            <person name="Xiao S."/>
            <person name="Wang L."/>
            <person name="Liao Z."/>
            <person name="Chang Y."/>
            <person name="Mo W."/>
            <person name="Hu G."/>
            <person name="Li W."/>
            <person name="Zhao G."/>
            <person name="Zhu H."/>
            <person name="Hu X."/>
            <person name="Ji K."/>
            <person name="Xiang X."/>
            <person name="Song Q."/>
            <person name="Yuan D."/>
            <person name="Jin S."/>
            <person name="Zhang L."/>
        </authorList>
    </citation>
    <scope>NUCLEOTIDE SEQUENCE [LARGE SCALE GENOMIC DNA]</scope>
    <source>
        <strain evidence="1">SQ_2022a</strain>
    </source>
</reference>
<keyword evidence="2" id="KW-1185">Reference proteome</keyword>
<comment type="caution">
    <text evidence="1">The sequence shown here is derived from an EMBL/GenBank/DDBJ whole genome shotgun (WGS) entry which is preliminary data.</text>
</comment>
<sequence length="182" mass="20602">MPTNMGTFCKEKAVLVAVYVETPRKRRLSANNHHHDSHHHHHYHHHYLHQPKHSANGGGYNRRADLLDYSRRLRASAQSGPSTPLLHPKPFPSEPNNQPMIQIIGVGGKTKGSKVTRLPSCLGNLKLVIPSFLRSFQAKKERKKNKRTDDSTAIKMKSIMKSFQVQKKRGIPFKTTCSIAKS</sequence>
<name>A0ACC0FH18_9ERIC</name>
<evidence type="ECO:0000313" key="1">
    <source>
        <dbReference type="EMBL" id="KAI7987824.1"/>
    </source>
</evidence>
<evidence type="ECO:0000313" key="2">
    <source>
        <dbReference type="Proteomes" id="UP001060215"/>
    </source>
</evidence>
<dbReference type="EMBL" id="CM045771">
    <property type="protein sequence ID" value="KAI7987824.1"/>
    <property type="molecule type" value="Genomic_DNA"/>
</dbReference>
<organism evidence="1 2">
    <name type="scientific">Camellia lanceoleosa</name>
    <dbReference type="NCBI Taxonomy" id="1840588"/>
    <lineage>
        <taxon>Eukaryota</taxon>
        <taxon>Viridiplantae</taxon>
        <taxon>Streptophyta</taxon>
        <taxon>Embryophyta</taxon>
        <taxon>Tracheophyta</taxon>
        <taxon>Spermatophyta</taxon>
        <taxon>Magnoliopsida</taxon>
        <taxon>eudicotyledons</taxon>
        <taxon>Gunneridae</taxon>
        <taxon>Pentapetalae</taxon>
        <taxon>asterids</taxon>
        <taxon>Ericales</taxon>
        <taxon>Theaceae</taxon>
        <taxon>Camellia</taxon>
    </lineage>
</organism>
<accession>A0ACC0FH18</accession>
<dbReference type="Proteomes" id="UP001060215">
    <property type="component" value="Chromosome 14"/>
</dbReference>
<gene>
    <name evidence="1" type="ORF">LOK49_LG13G01666</name>
</gene>